<dbReference type="PROSITE" id="PS01124">
    <property type="entry name" value="HTH_ARAC_FAMILY_2"/>
    <property type="match status" value="1"/>
</dbReference>
<accession>A0ABQ3LWV8</accession>
<dbReference type="PANTHER" id="PTHR43436">
    <property type="entry name" value="ARAC-FAMILY TRANSCRIPTIONAL REGULATOR"/>
    <property type="match status" value="1"/>
</dbReference>
<dbReference type="Pfam" id="PF06719">
    <property type="entry name" value="AraC_N"/>
    <property type="match status" value="1"/>
</dbReference>
<dbReference type="Proteomes" id="UP000652430">
    <property type="component" value="Unassembled WGS sequence"/>
</dbReference>
<evidence type="ECO:0000313" key="4">
    <source>
        <dbReference type="EMBL" id="GHH26172.1"/>
    </source>
</evidence>
<proteinExistence type="predicted"/>
<feature type="domain" description="HTH araC/xylS-type" evidence="3">
    <location>
        <begin position="192"/>
        <end position="289"/>
    </location>
</feature>
<evidence type="ECO:0000259" key="3">
    <source>
        <dbReference type="PROSITE" id="PS01124"/>
    </source>
</evidence>
<evidence type="ECO:0000256" key="1">
    <source>
        <dbReference type="ARBA" id="ARBA00023015"/>
    </source>
</evidence>
<dbReference type="InterPro" id="IPR018060">
    <property type="entry name" value="HTH_AraC"/>
</dbReference>
<keyword evidence="1" id="KW-0805">Transcription regulation</keyword>
<name>A0ABQ3LWV8_9SPHN</name>
<keyword evidence="2" id="KW-0804">Transcription</keyword>
<evidence type="ECO:0000256" key="2">
    <source>
        <dbReference type="ARBA" id="ARBA00023163"/>
    </source>
</evidence>
<protein>
    <submittedName>
        <fullName evidence="4">AraC family transcriptional regulator</fullName>
    </submittedName>
</protein>
<sequence>MSENHMDLMHETLADLAYRHATRSDRASIPRVSLHVAQTQGWPIGTLYQPMLGIVLRGTKQVVIGDRTLHYDGNHFFIASIDVPASRVTIEDLPEAPYVAVRLAIDQEILSDLVVDGPHKDEADTTAFAVGAMTPELRDAWSRMLRLLDAPDEIDTLAPLIEREILFRILQGPQGAVLRQAARAGSRISQVRDTIAHLRTNLDRVVRIEELVEIAGMSVATFHRHFRAATAMSPLQYQKTLRLQEARRLLLADADATSAAFAVGYESASQFSREYTRMFGTPPARDAGRLRASRD</sequence>
<dbReference type="PANTHER" id="PTHR43436:SF1">
    <property type="entry name" value="TRANSCRIPTIONAL REGULATORY PROTEIN"/>
    <property type="match status" value="1"/>
</dbReference>
<organism evidence="4 5">
    <name type="scientific">Sphingomonas glacialis</name>
    <dbReference type="NCBI Taxonomy" id="658225"/>
    <lineage>
        <taxon>Bacteria</taxon>
        <taxon>Pseudomonadati</taxon>
        <taxon>Pseudomonadota</taxon>
        <taxon>Alphaproteobacteria</taxon>
        <taxon>Sphingomonadales</taxon>
        <taxon>Sphingomonadaceae</taxon>
        <taxon>Sphingomonas</taxon>
    </lineage>
</organism>
<reference evidence="5" key="1">
    <citation type="journal article" date="2019" name="Int. J. Syst. Evol. Microbiol.">
        <title>The Global Catalogue of Microorganisms (GCM) 10K type strain sequencing project: providing services to taxonomists for standard genome sequencing and annotation.</title>
        <authorList>
            <consortium name="The Broad Institute Genomics Platform"/>
            <consortium name="The Broad Institute Genome Sequencing Center for Infectious Disease"/>
            <person name="Wu L."/>
            <person name="Ma J."/>
        </authorList>
    </citation>
    <scope>NUCLEOTIDE SEQUENCE [LARGE SCALE GENOMIC DNA]</scope>
    <source>
        <strain evidence="5">CGMCC 1.8957</strain>
    </source>
</reference>
<gene>
    <name evidence="4" type="ORF">GCM10008023_40430</name>
</gene>
<dbReference type="Gene3D" id="1.10.10.60">
    <property type="entry name" value="Homeodomain-like"/>
    <property type="match status" value="2"/>
</dbReference>
<dbReference type="EMBL" id="BNAQ01000012">
    <property type="protein sequence ID" value="GHH26172.1"/>
    <property type="molecule type" value="Genomic_DNA"/>
</dbReference>
<dbReference type="SUPFAM" id="SSF46689">
    <property type="entry name" value="Homeodomain-like"/>
    <property type="match status" value="2"/>
</dbReference>
<dbReference type="SMART" id="SM00342">
    <property type="entry name" value="HTH_ARAC"/>
    <property type="match status" value="1"/>
</dbReference>
<dbReference type="RefSeq" id="WP_229839598.1">
    <property type="nucleotide sequence ID" value="NZ_BNAQ01000012.1"/>
</dbReference>
<dbReference type="InterPro" id="IPR009594">
    <property type="entry name" value="Tscrpt_reg_HTH_AraC_N"/>
</dbReference>
<dbReference type="InterPro" id="IPR009057">
    <property type="entry name" value="Homeodomain-like_sf"/>
</dbReference>
<dbReference type="Pfam" id="PF12833">
    <property type="entry name" value="HTH_18"/>
    <property type="match status" value="1"/>
</dbReference>
<keyword evidence="5" id="KW-1185">Reference proteome</keyword>
<evidence type="ECO:0000313" key="5">
    <source>
        <dbReference type="Proteomes" id="UP000652430"/>
    </source>
</evidence>
<comment type="caution">
    <text evidence="4">The sequence shown here is derived from an EMBL/GenBank/DDBJ whole genome shotgun (WGS) entry which is preliminary data.</text>
</comment>